<dbReference type="InterPro" id="IPR026395">
    <property type="entry name" value="CshA_fibril"/>
</dbReference>
<evidence type="ECO:0000256" key="3">
    <source>
        <dbReference type="SAM" id="Phobius"/>
    </source>
</evidence>
<name>A0A929QTR3_ABIDE</name>
<sequence length="902" mass="97034">MNEQRKGEKITRYGIKKYSFGAASVAVAFGIYFANGPVVTAQEVSNATSTEASLEVPATSASEVASAETPAPESQASESSASQSSEVESANSQEEKESQEVDKKAEEVVAPTANVESPAEANKPARRTPGYAVKPVPKPSTASMPRARNQGQPIPQGTGFRDSGATGITPGTGPAGADDATSVPRVAKPTWEESERKNSVQLAKQITWLDFSDNASWKNLDASGGLQVGTIYKKEISPGYEVTLTVTELKPFNSTEIYKKRVEGTASAGTYNPDAKNDFLKSAPQYGRVAPSVKGAIQNQWTTIRDQGFNTQGRKTQIVLPENSTNWGVKFNIEATYRGKRVQPSVVMADGEDANPGEFAIFTTNGAGWEYLGEWKKGTAAKEPYTVITKKMVEEDNKRRNLLILRDKSVDWDKYLSPDTVTGGLGTQVFGPNLSNQRTVPVVMTRGASEVGFYVASSGQQAMMMGFLVVDGSDAPDSYGEAFHTVSSRDSLTNATINQPYLGTTPADIDVETANDWTFDDRKELADEGASQLLTDEQLANSNDLLDLSKAQNGTYKLKIKASPNGNPKAYIKAWVDFNQNGVFDDNEASELKEITAAGDHTLTFNAVPGLTGGTVNQLGMRLRIATNAGDIEKPTGFAFSGEVEDMLIHRIYPPQGEKQSTDGFTGQTQTASLHFTPKGTDRSDDTVNTVMSTQAPQVLDNQGNVLTPTSGNTYVRPEGTYVVTHNGNEVQVAFTPTADFSGTADGINIRWKDSNGSSTNWQSSDAADPNKNDMLNNMDGRYVPTVRKIPNYESNGLQGLEQNKTLVFNDDDANATVVTPDATRPASFVDASGQPLVGNTVPAMANGQQVGTYELDPNTGQVTFKPNKSFFGTPDPVVVQVMDADGKAHRARYQPTVTKVT</sequence>
<dbReference type="Proteomes" id="UP000757900">
    <property type="component" value="Unassembled WGS sequence"/>
</dbReference>
<feature type="compositionally biased region" description="Low complexity" evidence="2">
    <location>
        <begin position="55"/>
        <end position="92"/>
    </location>
</feature>
<dbReference type="Pfam" id="PF18651">
    <property type="entry name" value="CshA_NR2"/>
    <property type="match status" value="1"/>
</dbReference>
<dbReference type="Pfam" id="PF20009">
    <property type="entry name" value="GEVED"/>
    <property type="match status" value="1"/>
</dbReference>
<dbReference type="Pfam" id="PF04650">
    <property type="entry name" value="YSIRK_signal"/>
    <property type="match status" value="1"/>
</dbReference>
<feature type="compositionally biased region" description="Polar residues" evidence="2">
    <location>
        <begin position="43"/>
        <end position="52"/>
    </location>
</feature>
<feature type="domain" description="Surface adhesin CshA non-repetitive" evidence="5">
    <location>
        <begin position="204"/>
        <end position="468"/>
    </location>
</feature>
<dbReference type="Pfam" id="PF19076">
    <property type="entry name" value="CshA_repeat"/>
    <property type="match status" value="2"/>
</dbReference>
<dbReference type="NCBIfam" id="TIGR04225">
    <property type="entry name" value="CshA_fibril_rpt"/>
    <property type="match status" value="2"/>
</dbReference>
<feature type="compositionally biased region" description="Low complexity" evidence="2">
    <location>
        <begin position="164"/>
        <end position="177"/>
    </location>
</feature>
<feature type="region of interest" description="Disordered" evidence="2">
    <location>
        <begin position="754"/>
        <end position="776"/>
    </location>
</feature>
<feature type="domain" description="CshA" evidence="6">
    <location>
        <begin position="655"/>
        <end position="760"/>
    </location>
</feature>
<reference evidence="8" key="1">
    <citation type="submission" date="2020-04" db="EMBL/GenBank/DDBJ databases">
        <title>Deep metagenomics examines the oral microbiome during advanced dental caries in children, revealing novel taxa and co-occurrences with host molecules.</title>
        <authorList>
            <person name="Baker J.L."/>
            <person name="Morton J.T."/>
            <person name="Dinis M."/>
            <person name="Alvarez R."/>
            <person name="Tran N.C."/>
            <person name="Knight R."/>
            <person name="Edlund A."/>
        </authorList>
    </citation>
    <scope>NUCLEOTIDE SEQUENCE</scope>
    <source>
        <strain evidence="8">JCVI_23_bin.16</strain>
    </source>
</reference>
<dbReference type="NCBIfam" id="TIGR01168">
    <property type="entry name" value="YSIRK_signal"/>
    <property type="match status" value="1"/>
</dbReference>
<comment type="caution">
    <text evidence="8">The sequence shown here is derived from an EMBL/GenBank/DDBJ whole genome shotgun (WGS) entry which is preliminary data.</text>
</comment>
<dbReference type="EMBL" id="JABZFV010000063">
    <property type="protein sequence ID" value="MBF0934762.1"/>
    <property type="molecule type" value="Genomic_DNA"/>
</dbReference>
<evidence type="ECO:0000256" key="2">
    <source>
        <dbReference type="SAM" id="MobiDB-lite"/>
    </source>
</evidence>
<organism evidence="8 9">
    <name type="scientific">Abiotrophia defectiva</name>
    <name type="common">Streptococcus defectivus</name>
    <dbReference type="NCBI Taxonomy" id="46125"/>
    <lineage>
        <taxon>Bacteria</taxon>
        <taxon>Bacillati</taxon>
        <taxon>Bacillota</taxon>
        <taxon>Bacilli</taxon>
        <taxon>Lactobacillales</taxon>
        <taxon>Aerococcaceae</taxon>
        <taxon>Abiotrophia</taxon>
    </lineage>
</organism>
<feature type="domain" description="YSIRK Gram-positive signal peptide" evidence="4">
    <location>
        <begin position="8"/>
        <end position="28"/>
    </location>
</feature>
<keyword evidence="1" id="KW-0732">Signal</keyword>
<dbReference type="InterPro" id="IPR040683">
    <property type="entry name" value="CshA_NR2"/>
</dbReference>
<feature type="compositionally biased region" description="Basic and acidic residues" evidence="2">
    <location>
        <begin position="93"/>
        <end position="107"/>
    </location>
</feature>
<keyword evidence="3" id="KW-0812">Transmembrane</keyword>
<keyword evidence="3" id="KW-1133">Transmembrane helix</keyword>
<evidence type="ECO:0000259" key="7">
    <source>
        <dbReference type="Pfam" id="PF20009"/>
    </source>
</evidence>
<keyword evidence="3" id="KW-0472">Membrane</keyword>
<evidence type="ECO:0000259" key="4">
    <source>
        <dbReference type="Pfam" id="PF04650"/>
    </source>
</evidence>
<feature type="non-terminal residue" evidence="8">
    <location>
        <position position="902"/>
    </location>
</feature>
<accession>A0A929QTR3</accession>
<feature type="compositionally biased region" description="Polar residues" evidence="2">
    <location>
        <begin position="755"/>
        <end position="766"/>
    </location>
</feature>
<feature type="domain" description="GEVED" evidence="7">
    <location>
        <begin position="571"/>
        <end position="646"/>
    </location>
</feature>
<evidence type="ECO:0000313" key="8">
    <source>
        <dbReference type="EMBL" id="MBF0934762.1"/>
    </source>
</evidence>
<proteinExistence type="predicted"/>
<dbReference type="InterPro" id="IPR005877">
    <property type="entry name" value="YSIRK_signal_dom"/>
</dbReference>
<feature type="region of interest" description="Disordered" evidence="2">
    <location>
        <begin position="43"/>
        <end position="198"/>
    </location>
</feature>
<evidence type="ECO:0000259" key="6">
    <source>
        <dbReference type="Pfam" id="PF19076"/>
    </source>
</evidence>
<evidence type="ECO:0000313" key="9">
    <source>
        <dbReference type="Proteomes" id="UP000757900"/>
    </source>
</evidence>
<dbReference type="AlphaFoldDB" id="A0A929QTR3"/>
<dbReference type="InterPro" id="IPR045474">
    <property type="entry name" value="GEVED"/>
</dbReference>
<feature type="domain" description="CshA" evidence="6">
    <location>
        <begin position="792"/>
        <end position="898"/>
    </location>
</feature>
<protein>
    <submittedName>
        <fullName evidence="8">YSIRK-type signal peptide-containing protein</fullName>
    </submittedName>
</protein>
<evidence type="ECO:0000256" key="1">
    <source>
        <dbReference type="ARBA" id="ARBA00022729"/>
    </source>
</evidence>
<evidence type="ECO:0000259" key="5">
    <source>
        <dbReference type="Pfam" id="PF18651"/>
    </source>
</evidence>
<gene>
    <name evidence="8" type="ORF">HXK00_03840</name>
</gene>
<feature type="transmembrane region" description="Helical" evidence="3">
    <location>
        <begin position="20"/>
        <end position="39"/>
    </location>
</feature>